<dbReference type="CDD" id="cd02440">
    <property type="entry name" value="AdoMet_MTases"/>
    <property type="match status" value="1"/>
</dbReference>
<keyword evidence="1" id="KW-0489">Methyltransferase</keyword>
<accession>A0AAV4B874</accession>
<dbReference type="InterPro" id="IPR051052">
    <property type="entry name" value="Diverse_substrate_MTase"/>
</dbReference>
<comment type="caution">
    <text evidence="5">The sequence shown here is derived from an EMBL/GenBank/DDBJ whole genome shotgun (WGS) entry which is preliminary data.</text>
</comment>
<keyword evidence="6" id="KW-1185">Reference proteome</keyword>
<evidence type="ECO:0000256" key="3">
    <source>
        <dbReference type="SAM" id="MobiDB-lite"/>
    </source>
</evidence>
<dbReference type="GO" id="GO:0008168">
    <property type="term" value="F:methyltransferase activity"/>
    <property type="evidence" value="ECO:0007669"/>
    <property type="project" value="UniProtKB-KW"/>
</dbReference>
<protein>
    <submittedName>
        <fullName evidence="5">Trans-aconitate 2-methyltransferase</fullName>
    </submittedName>
</protein>
<dbReference type="Gene3D" id="3.40.50.150">
    <property type="entry name" value="Vaccinia Virus protein VP39"/>
    <property type="match status" value="1"/>
</dbReference>
<name>A0AAV4B874_9GAST</name>
<gene>
    <name evidence="5" type="ORF">PoB_004177500</name>
</gene>
<dbReference type="SUPFAM" id="SSF53335">
    <property type="entry name" value="S-adenosyl-L-methionine-dependent methyltransferases"/>
    <property type="match status" value="1"/>
</dbReference>
<feature type="domain" description="Methyltransferase" evidence="4">
    <location>
        <begin position="71"/>
        <end position="144"/>
    </location>
</feature>
<dbReference type="GO" id="GO:0032259">
    <property type="term" value="P:methylation"/>
    <property type="evidence" value="ECO:0007669"/>
    <property type="project" value="UniProtKB-KW"/>
</dbReference>
<feature type="region of interest" description="Disordered" evidence="3">
    <location>
        <begin position="1"/>
        <end position="26"/>
    </location>
</feature>
<evidence type="ECO:0000313" key="6">
    <source>
        <dbReference type="Proteomes" id="UP000735302"/>
    </source>
</evidence>
<dbReference type="Pfam" id="PF13649">
    <property type="entry name" value="Methyltransf_25"/>
    <property type="match status" value="1"/>
</dbReference>
<evidence type="ECO:0000259" key="4">
    <source>
        <dbReference type="Pfam" id="PF13649"/>
    </source>
</evidence>
<dbReference type="InterPro" id="IPR041698">
    <property type="entry name" value="Methyltransf_25"/>
</dbReference>
<evidence type="ECO:0000313" key="5">
    <source>
        <dbReference type="EMBL" id="GFO15270.1"/>
    </source>
</evidence>
<dbReference type="InterPro" id="IPR029063">
    <property type="entry name" value="SAM-dependent_MTases_sf"/>
</dbReference>
<evidence type="ECO:0000256" key="2">
    <source>
        <dbReference type="ARBA" id="ARBA00022679"/>
    </source>
</evidence>
<dbReference type="EMBL" id="BLXT01004605">
    <property type="protein sequence ID" value="GFO15270.1"/>
    <property type="molecule type" value="Genomic_DNA"/>
</dbReference>
<dbReference type="PANTHER" id="PTHR44942:SF4">
    <property type="entry name" value="METHYLTRANSFERASE TYPE 11 DOMAIN-CONTAINING PROTEIN"/>
    <property type="match status" value="1"/>
</dbReference>
<feature type="compositionally biased region" description="Basic and acidic residues" evidence="3">
    <location>
        <begin position="10"/>
        <end position="20"/>
    </location>
</feature>
<sequence length="145" mass="15475">MASSSSARVPETKSDPKTESGSESLSKVRSLFIGKDVSSDYADHRHSYSEEVFKVISDYCREGIPDLNLAVDVGCGPGNSTVGFTKHFKQVIGVDISETQIALAPNSIPNCQFKVGSATNLDFLQAGSVDLVASGLAFNLMPKEE</sequence>
<organism evidence="5 6">
    <name type="scientific">Plakobranchus ocellatus</name>
    <dbReference type="NCBI Taxonomy" id="259542"/>
    <lineage>
        <taxon>Eukaryota</taxon>
        <taxon>Metazoa</taxon>
        <taxon>Spiralia</taxon>
        <taxon>Lophotrochozoa</taxon>
        <taxon>Mollusca</taxon>
        <taxon>Gastropoda</taxon>
        <taxon>Heterobranchia</taxon>
        <taxon>Euthyneura</taxon>
        <taxon>Panpulmonata</taxon>
        <taxon>Sacoglossa</taxon>
        <taxon>Placobranchoidea</taxon>
        <taxon>Plakobranchidae</taxon>
        <taxon>Plakobranchus</taxon>
    </lineage>
</organism>
<keyword evidence="2" id="KW-0808">Transferase</keyword>
<evidence type="ECO:0000256" key="1">
    <source>
        <dbReference type="ARBA" id="ARBA00022603"/>
    </source>
</evidence>
<dbReference type="PANTHER" id="PTHR44942">
    <property type="entry name" value="METHYLTRANSF_11 DOMAIN-CONTAINING PROTEIN"/>
    <property type="match status" value="1"/>
</dbReference>
<dbReference type="AlphaFoldDB" id="A0AAV4B874"/>
<reference evidence="5 6" key="1">
    <citation type="journal article" date="2021" name="Elife">
        <title>Chloroplast acquisition without the gene transfer in kleptoplastic sea slugs, Plakobranchus ocellatus.</title>
        <authorList>
            <person name="Maeda T."/>
            <person name="Takahashi S."/>
            <person name="Yoshida T."/>
            <person name="Shimamura S."/>
            <person name="Takaki Y."/>
            <person name="Nagai Y."/>
            <person name="Toyoda A."/>
            <person name="Suzuki Y."/>
            <person name="Arimoto A."/>
            <person name="Ishii H."/>
            <person name="Satoh N."/>
            <person name="Nishiyama T."/>
            <person name="Hasebe M."/>
            <person name="Maruyama T."/>
            <person name="Minagawa J."/>
            <person name="Obokata J."/>
            <person name="Shigenobu S."/>
        </authorList>
    </citation>
    <scope>NUCLEOTIDE SEQUENCE [LARGE SCALE GENOMIC DNA]</scope>
</reference>
<dbReference type="Proteomes" id="UP000735302">
    <property type="component" value="Unassembled WGS sequence"/>
</dbReference>
<proteinExistence type="predicted"/>